<feature type="compositionally biased region" description="Polar residues" evidence="1">
    <location>
        <begin position="62"/>
        <end position="72"/>
    </location>
</feature>
<accession>A0A5A7SVD5</accession>
<evidence type="ECO:0000256" key="1">
    <source>
        <dbReference type="SAM" id="MobiDB-lite"/>
    </source>
</evidence>
<evidence type="ECO:0000313" key="3">
    <source>
        <dbReference type="EMBL" id="TYK17118.1"/>
    </source>
</evidence>
<evidence type="ECO:0000313" key="5">
    <source>
        <dbReference type="Proteomes" id="UP000321947"/>
    </source>
</evidence>
<feature type="region of interest" description="Disordered" evidence="1">
    <location>
        <begin position="60"/>
        <end position="83"/>
    </location>
</feature>
<name>A0A5A7SVD5_CUCMM</name>
<comment type="caution">
    <text evidence="2">The sequence shown here is derived from an EMBL/GenBank/DDBJ whole genome shotgun (WGS) entry which is preliminary data.</text>
</comment>
<dbReference type="AlphaFoldDB" id="A0A5A7SVD5"/>
<organism evidence="2 4">
    <name type="scientific">Cucumis melo var. makuwa</name>
    <name type="common">Oriental melon</name>
    <dbReference type="NCBI Taxonomy" id="1194695"/>
    <lineage>
        <taxon>Eukaryota</taxon>
        <taxon>Viridiplantae</taxon>
        <taxon>Streptophyta</taxon>
        <taxon>Embryophyta</taxon>
        <taxon>Tracheophyta</taxon>
        <taxon>Spermatophyta</taxon>
        <taxon>Magnoliopsida</taxon>
        <taxon>eudicotyledons</taxon>
        <taxon>Gunneridae</taxon>
        <taxon>Pentapetalae</taxon>
        <taxon>rosids</taxon>
        <taxon>fabids</taxon>
        <taxon>Cucurbitales</taxon>
        <taxon>Cucurbitaceae</taxon>
        <taxon>Benincaseae</taxon>
        <taxon>Cucumis</taxon>
    </lineage>
</organism>
<evidence type="ECO:0000313" key="2">
    <source>
        <dbReference type="EMBL" id="KAA0033115.1"/>
    </source>
</evidence>
<evidence type="ECO:0000313" key="4">
    <source>
        <dbReference type="Proteomes" id="UP000321393"/>
    </source>
</evidence>
<protein>
    <submittedName>
        <fullName evidence="2">Ty3-gypsy retrotransposon protein</fullName>
    </submittedName>
</protein>
<reference evidence="4 5" key="1">
    <citation type="submission" date="2019-08" db="EMBL/GenBank/DDBJ databases">
        <title>Draft genome sequences of two oriental melons (Cucumis melo L. var makuwa).</title>
        <authorList>
            <person name="Kwon S.-Y."/>
        </authorList>
    </citation>
    <scope>NUCLEOTIDE SEQUENCE [LARGE SCALE GENOMIC DNA]</scope>
    <source>
        <strain evidence="5">cv. Chang Bougi</strain>
        <strain evidence="4">cv. SW 3</strain>
        <tissue evidence="2">Leaf</tissue>
    </source>
</reference>
<dbReference type="Proteomes" id="UP000321947">
    <property type="component" value="Unassembled WGS sequence"/>
</dbReference>
<dbReference type="EMBL" id="SSTD01008174">
    <property type="protein sequence ID" value="TYK17118.1"/>
    <property type="molecule type" value="Genomic_DNA"/>
</dbReference>
<dbReference type="EMBL" id="SSTE01020983">
    <property type="protein sequence ID" value="KAA0033115.1"/>
    <property type="molecule type" value="Genomic_DNA"/>
</dbReference>
<feature type="region of interest" description="Disordered" evidence="1">
    <location>
        <begin position="1"/>
        <end position="24"/>
    </location>
</feature>
<sequence length="121" mass="13332">MVSRKAASKSSIASEAYTGPVTPSHFQRISKEQTQGSAIAQSILKQLMESPKVGIVIKENSLYDNSDSTSSKSKGEAHPDVMPIMMSDVTTEAAMAEMERKINFLMKVVEERDHKITSLRD</sequence>
<proteinExistence type="predicted"/>
<gene>
    <name evidence="3" type="ORF">E5676_scaffold1032G00540</name>
    <name evidence="2" type="ORF">E6C27_scaffold269G002510</name>
</gene>
<feature type="compositionally biased region" description="Low complexity" evidence="1">
    <location>
        <begin position="1"/>
        <end position="16"/>
    </location>
</feature>
<dbReference type="Proteomes" id="UP000321393">
    <property type="component" value="Unassembled WGS sequence"/>
</dbReference>